<dbReference type="AlphaFoldDB" id="A0A0L0FJ52"/>
<gene>
    <name evidence="1" type="ORF">SARC_11434</name>
</gene>
<reference evidence="1 2" key="1">
    <citation type="submission" date="2011-02" db="EMBL/GenBank/DDBJ databases">
        <title>The Genome Sequence of Sphaeroforma arctica JP610.</title>
        <authorList>
            <consortium name="The Broad Institute Genome Sequencing Platform"/>
            <person name="Russ C."/>
            <person name="Cuomo C."/>
            <person name="Young S.K."/>
            <person name="Zeng Q."/>
            <person name="Gargeya S."/>
            <person name="Alvarado L."/>
            <person name="Berlin A."/>
            <person name="Chapman S.B."/>
            <person name="Chen Z."/>
            <person name="Freedman E."/>
            <person name="Gellesch M."/>
            <person name="Goldberg J."/>
            <person name="Griggs A."/>
            <person name="Gujja S."/>
            <person name="Heilman E."/>
            <person name="Heiman D."/>
            <person name="Howarth C."/>
            <person name="Mehta T."/>
            <person name="Neiman D."/>
            <person name="Pearson M."/>
            <person name="Roberts A."/>
            <person name="Saif S."/>
            <person name="Shea T."/>
            <person name="Shenoy N."/>
            <person name="Sisk P."/>
            <person name="Stolte C."/>
            <person name="Sykes S."/>
            <person name="White J."/>
            <person name="Yandava C."/>
            <person name="Burger G."/>
            <person name="Gray M.W."/>
            <person name="Holland P.W.H."/>
            <person name="King N."/>
            <person name="Lang F.B.F."/>
            <person name="Roger A.J."/>
            <person name="Ruiz-Trillo I."/>
            <person name="Haas B."/>
            <person name="Nusbaum C."/>
            <person name="Birren B."/>
        </authorList>
    </citation>
    <scope>NUCLEOTIDE SEQUENCE [LARGE SCALE GENOMIC DNA]</scope>
    <source>
        <strain evidence="1 2">JP610</strain>
    </source>
</reference>
<proteinExistence type="predicted"/>
<dbReference type="Proteomes" id="UP000054560">
    <property type="component" value="Unassembled WGS sequence"/>
</dbReference>
<accession>A0A0L0FJ52</accession>
<sequence length="52" mass="5460">LETEGTDRVVKMMRSVAIPVVAVGWKTGAGVVIEMEALAENGLLVHLGPAED</sequence>
<dbReference type="EMBL" id="KQ243282">
    <property type="protein sequence ID" value="KNC76053.1"/>
    <property type="molecule type" value="Genomic_DNA"/>
</dbReference>
<dbReference type="RefSeq" id="XP_014149955.1">
    <property type="nucleotide sequence ID" value="XM_014294480.1"/>
</dbReference>
<evidence type="ECO:0000313" key="1">
    <source>
        <dbReference type="EMBL" id="KNC76053.1"/>
    </source>
</evidence>
<feature type="non-terminal residue" evidence="1">
    <location>
        <position position="1"/>
    </location>
</feature>
<dbReference type="GeneID" id="25911938"/>
<evidence type="ECO:0000313" key="2">
    <source>
        <dbReference type="Proteomes" id="UP000054560"/>
    </source>
</evidence>
<protein>
    <submittedName>
        <fullName evidence="1">Uncharacterized protein</fullName>
    </submittedName>
</protein>
<organism evidence="1 2">
    <name type="scientific">Sphaeroforma arctica JP610</name>
    <dbReference type="NCBI Taxonomy" id="667725"/>
    <lineage>
        <taxon>Eukaryota</taxon>
        <taxon>Ichthyosporea</taxon>
        <taxon>Ichthyophonida</taxon>
        <taxon>Sphaeroforma</taxon>
    </lineage>
</organism>
<keyword evidence="2" id="KW-1185">Reference proteome</keyword>
<name>A0A0L0FJ52_9EUKA</name>